<dbReference type="PANTHER" id="PTHR21446">
    <property type="entry name" value="DUF3504 DOMAIN-CONTAINING PROTEIN"/>
    <property type="match status" value="1"/>
</dbReference>
<evidence type="ECO:0000259" key="6">
    <source>
        <dbReference type="Pfam" id="PF12012"/>
    </source>
</evidence>
<dbReference type="GO" id="GO:0015074">
    <property type="term" value="P:DNA integration"/>
    <property type="evidence" value="ECO:0007669"/>
    <property type="project" value="InterPro"/>
</dbReference>
<dbReference type="Proteomes" id="UP001347796">
    <property type="component" value="Unassembled WGS sequence"/>
</dbReference>
<evidence type="ECO:0000256" key="5">
    <source>
        <dbReference type="SAM" id="MobiDB-lite"/>
    </source>
</evidence>
<evidence type="ECO:0000256" key="2">
    <source>
        <dbReference type="ARBA" id="ARBA00022553"/>
    </source>
</evidence>
<protein>
    <recommendedName>
        <fullName evidence="6">ZMYM2-like/QRICH1 C-terminal domain-containing protein</fullName>
    </recommendedName>
</protein>
<keyword evidence="2" id="KW-0597">Phosphoprotein</keyword>
<feature type="domain" description="ZMYM2-like/QRICH1 C-terminal" evidence="6">
    <location>
        <begin position="20"/>
        <end position="171"/>
    </location>
</feature>
<feature type="compositionally biased region" description="Low complexity" evidence="5">
    <location>
        <begin position="240"/>
        <end position="251"/>
    </location>
</feature>
<dbReference type="InterPro" id="IPR052787">
    <property type="entry name" value="MAVS"/>
</dbReference>
<dbReference type="InterPro" id="IPR011010">
    <property type="entry name" value="DNA_brk_join_enz"/>
</dbReference>
<dbReference type="Gene3D" id="1.10.443.10">
    <property type="entry name" value="Intergrase catalytic core"/>
    <property type="match status" value="1"/>
</dbReference>
<feature type="region of interest" description="Disordered" evidence="5">
    <location>
        <begin position="237"/>
        <end position="258"/>
    </location>
</feature>
<evidence type="ECO:0000313" key="7">
    <source>
        <dbReference type="EMBL" id="KAK6178898.1"/>
    </source>
</evidence>
<dbReference type="GO" id="GO:0006310">
    <property type="term" value="P:DNA recombination"/>
    <property type="evidence" value="ECO:0007669"/>
    <property type="project" value="UniProtKB-KW"/>
</dbReference>
<comment type="caution">
    <text evidence="7">The sequence shown here is derived from an EMBL/GenBank/DDBJ whole genome shotgun (WGS) entry which is preliminary data.</text>
</comment>
<dbReference type="EMBL" id="JAZGQO010000008">
    <property type="protein sequence ID" value="KAK6178898.1"/>
    <property type="molecule type" value="Genomic_DNA"/>
</dbReference>
<dbReference type="AlphaFoldDB" id="A0AAN8JRT0"/>
<reference evidence="7 8" key="1">
    <citation type="submission" date="2024-01" db="EMBL/GenBank/DDBJ databases">
        <title>The genome of the rayed Mediterranean limpet Patella caerulea (Linnaeus, 1758).</title>
        <authorList>
            <person name="Anh-Thu Weber A."/>
            <person name="Halstead-Nussloch G."/>
        </authorList>
    </citation>
    <scope>NUCLEOTIDE SEQUENCE [LARGE SCALE GENOMIC DNA]</scope>
    <source>
        <strain evidence="7">AATW-2023a</strain>
        <tissue evidence="7">Whole specimen</tissue>
    </source>
</reference>
<gene>
    <name evidence="7" type="ORF">SNE40_011383</name>
</gene>
<evidence type="ECO:0000256" key="1">
    <source>
        <dbReference type="ARBA" id="ARBA00022499"/>
    </source>
</evidence>
<dbReference type="PANTHER" id="PTHR21446:SF12">
    <property type="entry name" value="POTASSIUM CHANNEL TETRAMERIZATION DOMAIN CONTAINING 1"/>
    <property type="match status" value="1"/>
</dbReference>
<keyword evidence="8" id="KW-1185">Reference proteome</keyword>
<dbReference type="InterPro" id="IPR013762">
    <property type="entry name" value="Integrase-like_cat_sf"/>
</dbReference>
<accession>A0AAN8JRT0</accession>
<dbReference type="InterPro" id="IPR021893">
    <property type="entry name" value="ZMYM2-like_C"/>
</dbReference>
<organism evidence="7 8">
    <name type="scientific">Patella caerulea</name>
    <name type="common">Rayed Mediterranean limpet</name>
    <dbReference type="NCBI Taxonomy" id="87958"/>
    <lineage>
        <taxon>Eukaryota</taxon>
        <taxon>Metazoa</taxon>
        <taxon>Spiralia</taxon>
        <taxon>Lophotrochozoa</taxon>
        <taxon>Mollusca</taxon>
        <taxon>Gastropoda</taxon>
        <taxon>Patellogastropoda</taxon>
        <taxon>Patelloidea</taxon>
        <taxon>Patellidae</taxon>
        <taxon>Patella</taxon>
    </lineage>
</organism>
<evidence type="ECO:0000313" key="8">
    <source>
        <dbReference type="Proteomes" id="UP001347796"/>
    </source>
</evidence>
<dbReference type="SUPFAM" id="SSF56349">
    <property type="entry name" value="DNA breaking-rejoining enzymes"/>
    <property type="match status" value="1"/>
</dbReference>
<keyword evidence="1" id="KW-1017">Isopeptide bond</keyword>
<evidence type="ECO:0000256" key="4">
    <source>
        <dbReference type="ARBA" id="ARBA00023172"/>
    </source>
</evidence>
<evidence type="ECO:0000256" key="3">
    <source>
        <dbReference type="ARBA" id="ARBA00022843"/>
    </source>
</evidence>
<name>A0AAN8JRT0_PATCE</name>
<dbReference type="Pfam" id="PF12012">
    <property type="entry name" value="DUF3504"/>
    <property type="match status" value="1"/>
</dbReference>
<keyword evidence="4" id="KW-0233">DNA recombination</keyword>
<keyword evidence="3" id="KW-0832">Ubl conjugation</keyword>
<sequence>MKRISRKGIGSTTKKAAAFSDEEIDKLWQSKHLGDYNAKVLVRTILFLNGLNFGLRGGQEHRNLRYRPSQITSHEPQGQSAYLQYTEDYSKSVQGGLKHRGVTKKSVTHHGNPQNPERCHVRIYKKYMSLSPTTNRDDIFYLQPLRTLKRDLWYSRQAIGVNSLANFVKEMCRSANIGGHHTNHSLRATTATKLFQQGVDEQLIMARTGHRSVEGVRSYKRISFEQNKVLSNILNGNDASVESSSSRPSTSVDHGGSCTALSETEEMFPNVVFNNCTFNMK</sequence>
<proteinExistence type="predicted"/>
<dbReference type="GO" id="GO:0003677">
    <property type="term" value="F:DNA binding"/>
    <property type="evidence" value="ECO:0007669"/>
    <property type="project" value="InterPro"/>
</dbReference>